<comment type="caution">
    <text evidence="2">The sequence shown here is derived from an EMBL/GenBank/DDBJ whole genome shotgun (WGS) entry which is preliminary data.</text>
</comment>
<dbReference type="EMBL" id="CACTIH010010204">
    <property type="protein sequence ID" value="CAA3033311.1"/>
    <property type="molecule type" value="Genomic_DNA"/>
</dbReference>
<organism evidence="2 3">
    <name type="scientific">Olea europaea subsp. europaea</name>
    <dbReference type="NCBI Taxonomy" id="158383"/>
    <lineage>
        <taxon>Eukaryota</taxon>
        <taxon>Viridiplantae</taxon>
        <taxon>Streptophyta</taxon>
        <taxon>Embryophyta</taxon>
        <taxon>Tracheophyta</taxon>
        <taxon>Spermatophyta</taxon>
        <taxon>Magnoliopsida</taxon>
        <taxon>eudicotyledons</taxon>
        <taxon>Gunneridae</taxon>
        <taxon>Pentapetalae</taxon>
        <taxon>asterids</taxon>
        <taxon>lamiids</taxon>
        <taxon>Lamiales</taxon>
        <taxon>Oleaceae</taxon>
        <taxon>Oleeae</taxon>
        <taxon>Olea</taxon>
    </lineage>
</organism>
<protein>
    <submittedName>
        <fullName evidence="2">Uncharacterized protein</fullName>
    </submittedName>
</protein>
<feature type="region of interest" description="Disordered" evidence="1">
    <location>
        <begin position="1"/>
        <end position="46"/>
    </location>
</feature>
<accession>A0A8S0VHN0</accession>
<proteinExistence type="predicted"/>
<dbReference type="AlphaFoldDB" id="A0A8S0VHN0"/>
<evidence type="ECO:0000313" key="3">
    <source>
        <dbReference type="Proteomes" id="UP000594638"/>
    </source>
</evidence>
<dbReference type="OrthoDB" id="10065625at2759"/>
<dbReference type="Proteomes" id="UP000594638">
    <property type="component" value="Unassembled WGS sequence"/>
</dbReference>
<gene>
    <name evidence="2" type="ORF">OLEA9_A066287</name>
</gene>
<evidence type="ECO:0000256" key="1">
    <source>
        <dbReference type="SAM" id="MobiDB-lite"/>
    </source>
</evidence>
<feature type="compositionally biased region" description="Polar residues" evidence="1">
    <location>
        <begin position="21"/>
        <end position="46"/>
    </location>
</feature>
<reference evidence="2 3" key="1">
    <citation type="submission" date="2019-12" db="EMBL/GenBank/DDBJ databases">
        <authorList>
            <person name="Alioto T."/>
            <person name="Alioto T."/>
            <person name="Gomez Garrido J."/>
        </authorList>
    </citation>
    <scope>NUCLEOTIDE SEQUENCE [LARGE SCALE GENOMIC DNA]</scope>
</reference>
<name>A0A8S0VHN0_OLEEU</name>
<feature type="non-terminal residue" evidence="2">
    <location>
        <position position="1"/>
    </location>
</feature>
<evidence type="ECO:0000313" key="2">
    <source>
        <dbReference type="EMBL" id="CAA3033311.1"/>
    </source>
</evidence>
<dbReference type="Gramene" id="OE9A066287T1">
    <property type="protein sequence ID" value="OE9A066287C1"/>
    <property type="gene ID" value="OE9A066287"/>
</dbReference>
<sequence length="111" mass="11822">GDQGLLHDGGFYAPRRPGTRITPTSQPTAITPDSAPTSSLRPTPLSASRGHSINLFAWEAVCSSRSASNIKNECPLCLGQPHDVHHLFNCPRKPTNMTVLMAQAQGSGSFP</sequence>
<keyword evidence="3" id="KW-1185">Reference proteome</keyword>